<keyword evidence="8" id="KW-1015">Disulfide bond</keyword>
<keyword evidence="6 12" id="KW-0560">Oxidoreductase</keyword>
<dbReference type="FunFam" id="3.10.450.40:FF:000012">
    <property type="entry name" value="Amine oxidase"/>
    <property type="match status" value="1"/>
</dbReference>
<protein>
    <recommendedName>
        <fullName evidence="12">Amine oxidase</fullName>
        <ecNumber evidence="12">1.4.3.-</ecNumber>
    </recommendedName>
</protein>
<dbReference type="InterPro" id="IPR000269">
    <property type="entry name" value="Cu_amine_oxidase"/>
</dbReference>
<evidence type="ECO:0000256" key="9">
    <source>
        <dbReference type="ARBA" id="ARBA00048032"/>
    </source>
</evidence>
<reference evidence="17 18" key="1">
    <citation type="submission" date="2018-02" db="EMBL/GenBank/DDBJ databases">
        <title>Draft genome of wild Prunus yedoensis var. nudiflora.</title>
        <authorList>
            <person name="Baek S."/>
            <person name="Kim J.-H."/>
            <person name="Choi K."/>
            <person name="Kim G.-B."/>
            <person name="Cho A."/>
            <person name="Jang H."/>
            <person name="Shin C.-H."/>
            <person name="Yu H.-J."/>
            <person name="Mun J.-H."/>
        </authorList>
    </citation>
    <scope>NUCLEOTIDE SEQUENCE [LARGE SCALE GENOMIC DNA]</scope>
    <source>
        <strain evidence="18">cv. Jeju island</strain>
        <tissue evidence="17">Leaf</tissue>
    </source>
</reference>
<feature type="signal peptide" evidence="13">
    <location>
        <begin position="1"/>
        <end position="26"/>
    </location>
</feature>
<comment type="PTM">
    <text evidence="11 12">Topaquinone (TPQ) is generated by copper-dependent autoxidation of a specific tyrosyl residue.</text>
</comment>
<evidence type="ECO:0000259" key="15">
    <source>
        <dbReference type="Pfam" id="PF02727"/>
    </source>
</evidence>
<evidence type="ECO:0000256" key="7">
    <source>
        <dbReference type="ARBA" id="ARBA00023008"/>
    </source>
</evidence>
<gene>
    <name evidence="17" type="ORF">Pyn_10212</name>
</gene>
<keyword evidence="7 12" id="KW-0186">Copper</keyword>
<keyword evidence="4 12" id="KW-0479">Metal-binding</keyword>
<feature type="domain" description="Copper amine oxidase N3-terminal" evidence="16">
    <location>
        <begin position="126"/>
        <end position="222"/>
    </location>
</feature>
<evidence type="ECO:0000256" key="2">
    <source>
        <dbReference type="ARBA" id="ARBA00007983"/>
    </source>
</evidence>
<organism evidence="17 18">
    <name type="scientific">Prunus yedoensis var. nudiflora</name>
    <dbReference type="NCBI Taxonomy" id="2094558"/>
    <lineage>
        <taxon>Eukaryota</taxon>
        <taxon>Viridiplantae</taxon>
        <taxon>Streptophyta</taxon>
        <taxon>Embryophyta</taxon>
        <taxon>Tracheophyta</taxon>
        <taxon>Spermatophyta</taxon>
        <taxon>Magnoliopsida</taxon>
        <taxon>eudicotyledons</taxon>
        <taxon>Gunneridae</taxon>
        <taxon>Pentapetalae</taxon>
        <taxon>rosids</taxon>
        <taxon>fabids</taxon>
        <taxon>Rosales</taxon>
        <taxon>Rosaceae</taxon>
        <taxon>Amygdaloideae</taxon>
        <taxon>Amygdaleae</taxon>
        <taxon>Prunus</taxon>
    </lineage>
</organism>
<evidence type="ECO:0000313" key="18">
    <source>
        <dbReference type="Proteomes" id="UP000250321"/>
    </source>
</evidence>
<sequence length="679" mass="76617">MASRVVTPALLLLLFSIFITFSPALCLKQHPLDPLTPSEFIHIKAIIHKAYPAQNLTFQYVGLDEPEKYTVLSWQSKSTTTTKSPPPPRRALVVTRLNKQTHEIIVDLSTRSIVSSKVHNGANGLPVLTLDEQTYANELPFKHEPFIKSIRKRGLDISQVVCSGFSVGWFGEAKSRRTLKINCFYTNGTVNLYVRPVEGIAFVVDLDEMEIIKYTDRFIVPVPKGEGTEYQASKQKPPFGPWLHGAPVVQSQGEGFSLEGHTIRWANWVFHLGFDVRTGTIISLASIYDLEKHKYRRVLYKGFVSELFVPYMNPTDDWYFKTFFDSGEFGFGQSTVSLEPLTDCPVNAKFMDAYYAGQDGIPVKISNAFCIFERHAGNILWRHTEVTIPNKVITEVRPEVTLVVRMVAVVGNYDYIIDWVFKPSGSIKLEVGLTGVLETEGVKYTKTDEIEEEVYGTLVADNTIAVNHDHFLTYHLDLDVDGEANSLVKNKMVTKRVKDPNIPRKSYWTIESETAKTESDAKLHLGLKPSDLVVVNPNKRTKPGNPIGYRLIPGSVAGPLLLEDDYPQIRGAFTKYNLWVTPYNKSEKWAGGQYVDQSRGGDTLATWSLRNREIENKDIVLWYTIGFHHAPCQEDFPMMPTLSGGFELRPTNFFESSPVLKVRTISPKHVPLPNCTTKN</sequence>
<dbReference type="PANTHER" id="PTHR10638">
    <property type="entry name" value="COPPER AMINE OXIDASE"/>
    <property type="match status" value="1"/>
</dbReference>
<comment type="similarity">
    <text evidence="2 12">Belongs to the copper/topaquinone oxidase family.</text>
</comment>
<evidence type="ECO:0000259" key="14">
    <source>
        <dbReference type="Pfam" id="PF01179"/>
    </source>
</evidence>
<evidence type="ECO:0000256" key="1">
    <source>
        <dbReference type="ARBA" id="ARBA00001935"/>
    </source>
</evidence>
<feature type="domain" description="Copper amine oxidase N2-terminal" evidence="15">
    <location>
        <begin position="30"/>
        <end position="117"/>
    </location>
</feature>
<dbReference type="GO" id="GO:0008131">
    <property type="term" value="F:primary methylamine oxidase activity"/>
    <property type="evidence" value="ECO:0007669"/>
    <property type="project" value="UniProtKB-EC"/>
</dbReference>
<keyword evidence="13" id="KW-0732">Signal</keyword>
<evidence type="ECO:0000256" key="6">
    <source>
        <dbReference type="ARBA" id="ARBA00023002"/>
    </source>
</evidence>
<dbReference type="OrthoDB" id="5379943at2759"/>
<dbReference type="AlphaFoldDB" id="A0A314YT05"/>
<accession>A0A314YT05</accession>
<dbReference type="STRING" id="2094558.A0A314YT05"/>
<dbReference type="Pfam" id="PF01179">
    <property type="entry name" value="Cu_amine_oxid"/>
    <property type="match status" value="1"/>
</dbReference>
<keyword evidence="18" id="KW-1185">Reference proteome</keyword>
<dbReference type="InterPro" id="IPR015798">
    <property type="entry name" value="Cu_amine_oxidase_C"/>
</dbReference>
<evidence type="ECO:0000256" key="3">
    <source>
        <dbReference type="ARBA" id="ARBA00011738"/>
    </source>
</evidence>
<evidence type="ECO:0000256" key="4">
    <source>
        <dbReference type="ARBA" id="ARBA00022723"/>
    </source>
</evidence>
<dbReference type="FunFam" id="2.70.98.20:FF:000004">
    <property type="entry name" value="Amine oxidase"/>
    <property type="match status" value="1"/>
</dbReference>
<feature type="domain" description="Copper amine oxidase catalytic" evidence="14">
    <location>
        <begin position="248"/>
        <end position="660"/>
    </location>
</feature>
<evidence type="ECO:0000256" key="11">
    <source>
        <dbReference type="PIRSR" id="PIRSR600269-51"/>
    </source>
</evidence>
<dbReference type="SUPFAM" id="SSF54416">
    <property type="entry name" value="Amine oxidase N-terminal region"/>
    <property type="match status" value="2"/>
</dbReference>
<evidence type="ECO:0000256" key="8">
    <source>
        <dbReference type="ARBA" id="ARBA00023157"/>
    </source>
</evidence>
<feature type="active site" description="Proton acceptor" evidence="10">
    <location>
        <position position="413"/>
    </location>
</feature>
<name>A0A314YT05_PRUYE</name>
<dbReference type="FunFam" id="3.10.450.40:FF:000005">
    <property type="entry name" value="Amine oxidase"/>
    <property type="match status" value="1"/>
</dbReference>
<dbReference type="GO" id="GO:0005507">
    <property type="term" value="F:copper ion binding"/>
    <property type="evidence" value="ECO:0007669"/>
    <property type="project" value="InterPro"/>
</dbReference>
<evidence type="ECO:0000259" key="16">
    <source>
        <dbReference type="Pfam" id="PF02728"/>
    </source>
</evidence>
<proteinExistence type="inferred from homology"/>
<keyword evidence="5 10" id="KW-0801">TPQ</keyword>
<comment type="subunit">
    <text evidence="3">Homodimer.</text>
</comment>
<comment type="cofactor">
    <cofactor evidence="12">
        <name>Cu cation</name>
        <dbReference type="ChEBI" id="CHEBI:23378"/>
    </cofactor>
    <text evidence="12">Contains 1 topaquinone per subunit.</text>
</comment>
<dbReference type="InterPro" id="IPR016182">
    <property type="entry name" value="Cu_amine_oxidase_N-reg"/>
</dbReference>
<comment type="cofactor">
    <cofactor evidence="1">
        <name>Cu cation</name>
        <dbReference type="ChEBI" id="CHEBI:23378"/>
    </cofactor>
</comment>
<dbReference type="Pfam" id="PF02727">
    <property type="entry name" value="Cu_amine_oxidN2"/>
    <property type="match status" value="1"/>
</dbReference>
<evidence type="ECO:0000256" key="10">
    <source>
        <dbReference type="PIRSR" id="PIRSR600269-50"/>
    </source>
</evidence>
<dbReference type="Proteomes" id="UP000250321">
    <property type="component" value="Unassembled WGS sequence"/>
</dbReference>
<dbReference type="Pfam" id="PF02728">
    <property type="entry name" value="Cu_amine_oxidN3"/>
    <property type="match status" value="1"/>
</dbReference>
<dbReference type="EMBL" id="PJQY01000625">
    <property type="protein sequence ID" value="PQQ09339.1"/>
    <property type="molecule type" value="Genomic_DNA"/>
</dbReference>
<dbReference type="GO" id="GO:0048038">
    <property type="term" value="F:quinone binding"/>
    <property type="evidence" value="ECO:0007669"/>
    <property type="project" value="InterPro"/>
</dbReference>
<dbReference type="InterPro" id="IPR015802">
    <property type="entry name" value="Cu_amine_oxidase_N3"/>
</dbReference>
<evidence type="ECO:0000313" key="17">
    <source>
        <dbReference type="EMBL" id="PQQ09339.1"/>
    </source>
</evidence>
<evidence type="ECO:0000256" key="5">
    <source>
        <dbReference type="ARBA" id="ARBA00022772"/>
    </source>
</evidence>
<feature type="chain" id="PRO_5016385685" description="Amine oxidase" evidence="13">
    <location>
        <begin position="27"/>
        <end position="679"/>
    </location>
</feature>
<dbReference type="InterPro" id="IPR036460">
    <property type="entry name" value="Cu_amine_oxidase_C_sf"/>
</dbReference>
<dbReference type="SUPFAM" id="SSF49998">
    <property type="entry name" value="Amine oxidase catalytic domain"/>
    <property type="match status" value="1"/>
</dbReference>
<feature type="active site" description="Proton acceptor" evidence="10">
    <location>
        <position position="325"/>
    </location>
</feature>
<dbReference type="PANTHER" id="PTHR10638:SF87">
    <property type="entry name" value="AMINE OXIDASE [COPPER-CONTAINING] ALPHA 2, PEROXISOMAL-RELATED"/>
    <property type="match status" value="1"/>
</dbReference>
<comment type="catalytic activity">
    <reaction evidence="9">
        <text>a primary methyl amine + O2 + H2O = an aldehyde + H2O2 + NH4(+)</text>
        <dbReference type="Rhea" id="RHEA:16153"/>
        <dbReference type="ChEBI" id="CHEBI:15377"/>
        <dbReference type="ChEBI" id="CHEBI:15379"/>
        <dbReference type="ChEBI" id="CHEBI:16240"/>
        <dbReference type="ChEBI" id="CHEBI:17478"/>
        <dbReference type="ChEBI" id="CHEBI:28938"/>
        <dbReference type="ChEBI" id="CHEBI:228804"/>
        <dbReference type="EC" id="1.4.3.21"/>
    </reaction>
</comment>
<feature type="modified residue" description="2',4',5'-topaquinone" evidence="11">
    <location>
        <position position="413"/>
    </location>
</feature>
<dbReference type="Gene3D" id="3.10.450.40">
    <property type="match status" value="2"/>
</dbReference>
<dbReference type="EC" id="1.4.3.-" evidence="12"/>
<evidence type="ECO:0000256" key="13">
    <source>
        <dbReference type="SAM" id="SignalP"/>
    </source>
</evidence>
<dbReference type="InterPro" id="IPR015800">
    <property type="entry name" value="Cu_amine_oxidase_N2"/>
</dbReference>
<evidence type="ECO:0000256" key="12">
    <source>
        <dbReference type="RuleBase" id="RU000672"/>
    </source>
</evidence>
<dbReference type="Gene3D" id="2.70.98.20">
    <property type="entry name" value="Copper amine oxidase, catalytic domain"/>
    <property type="match status" value="1"/>
</dbReference>
<dbReference type="GO" id="GO:0009308">
    <property type="term" value="P:amine metabolic process"/>
    <property type="evidence" value="ECO:0007669"/>
    <property type="project" value="UniProtKB-UniRule"/>
</dbReference>
<comment type="caution">
    <text evidence="17">The sequence shown here is derived from an EMBL/GenBank/DDBJ whole genome shotgun (WGS) entry which is preliminary data.</text>
</comment>